<dbReference type="Pfam" id="PF13639">
    <property type="entry name" value="zf-RING_2"/>
    <property type="match status" value="1"/>
</dbReference>
<dbReference type="Gene3D" id="3.30.40.10">
    <property type="entry name" value="Zinc/RING finger domain, C3HC4 (zinc finger)"/>
    <property type="match status" value="1"/>
</dbReference>
<dbReference type="Proteomes" id="UP001229421">
    <property type="component" value="Unassembled WGS sequence"/>
</dbReference>
<evidence type="ECO:0000256" key="2">
    <source>
        <dbReference type="ARBA" id="ARBA00012483"/>
    </source>
</evidence>
<comment type="caution">
    <text evidence="10">The sequence shown here is derived from an EMBL/GenBank/DDBJ whole genome shotgun (WGS) entry which is preliminary data.</text>
</comment>
<dbReference type="SUPFAM" id="SSF57850">
    <property type="entry name" value="RING/U-box"/>
    <property type="match status" value="1"/>
</dbReference>
<accession>A0AAD8P8G2</accession>
<keyword evidence="5 8" id="KW-0863">Zinc-finger</keyword>
<dbReference type="PANTHER" id="PTHR15710:SF108">
    <property type="entry name" value="OS03G0286100 PROTEIN"/>
    <property type="match status" value="1"/>
</dbReference>
<evidence type="ECO:0000256" key="5">
    <source>
        <dbReference type="ARBA" id="ARBA00022771"/>
    </source>
</evidence>
<reference evidence="10" key="1">
    <citation type="journal article" date="2023" name="bioRxiv">
        <title>Improved chromosome-level genome assembly for marigold (Tagetes erecta).</title>
        <authorList>
            <person name="Jiang F."/>
            <person name="Yuan L."/>
            <person name="Wang S."/>
            <person name="Wang H."/>
            <person name="Xu D."/>
            <person name="Wang A."/>
            <person name="Fan W."/>
        </authorList>
    </citation>
    <scope>NUCLEOTIDE SEQUENCE</scope>
    <source>
        <strain evidence="10">WSJ</strain>
        <tissue evidence="10">Leaf</tissue>
    </source>
</reference>
<keyword evidence="3" id="KW-0808">Transferase</keyword>
<name>A0AAD8P8G2_TARER</name>
<keyword evidence="11" id="KW-1185">Reference proteome</keyword>
<protein>
    <recommendedName>
        <fullName evidence="2">RING-type E3 ubiquitin transferase</fullName>
        <ecNumber evidence="2">2.3.2.27</ecNumber>
    </recommendedName>
</protein>
<organism evidence="10 11">
    <name type="scientific">Tagetes erecta</name>
    <name type="common">African marigold</name>
    <dbReference type="NCBI Taxonomy" id="13708"/>
    <lineage>
        <taxon>Eukaryota</taxon>
        <taxon>Viridiplantae</taxon>
        <taxon>Streptophyta</taxon>
        <taxon>Embryophyta</taxon>
        <taxon>Tracheophyta</taxon>
        <taxon>Spermatophyta</taxon>
        <taxon>Magnoliopsida</taxon>
        <taxon>eudicotyledons</taxon>
        <taxon>Gunneridae</taxon>
        <taxon>Pentapetalae</taxon>
        <taxon>asterids</taxon>
        <taxon>campanulids</taxon>
        <taxon>Asterales</taxon>
        <taxon>Asteraceae</taxon>
        <taxon>Asteroideae</taxon>
        <taxon>Heliantheae alliance</taxon>
        <taxon>Tageteae</taxon>
        <taxon>Tagetes</taxon>
    </lineage>
</organism>
<dbReference type="SMART" id="SM00184">
    <property type="entry name" value="RING"/>
    <property type="match status" value="1"/>
</dbReference>
<dbReference type="GO" id="GO:0005737">
    <property type="term" value="C:cytoplasm"/>
    <property type="evidence" value="ECO:0007669"/>
    <property type="project" value="TreeGrafter"/>
</dbReference>
<proteinExistence type="predicted"/>
<evidence type="ECO:0000256" key="1">
    <source>
        <dbReference type="ARBA" id="ARBA00000900"/>
    </source>
</evidence>
<evidence type="ECO:0000313" key="11">
    <source>
        <dbReference type="Proteomes" id="UP001229421"/>
    </source>
</evidence>
<evidence type="ECO:0000256" key="4">
    <source>
        <dbReference type="ARBA" id="ARBA00022723"/>
    </source>
</evidence>
<evidence type="ECO:0000256" key="7">
    <source>
        <dbReference type="ARBA" id="ARBA00022833"/>
    </source>
</evidence>
<dbReference type="PANTHER" id="PTHR15710">
    <property type="entry name" value="E3 UBIQUITIN-PROTEIN LIGASE PRAJA"/>
    <property type="match status" value="1"/>
</dbReference>
<feature type="domain" description="RING-type" evidence="9">
    <location>
        <begin position="334"/>
        <end position="375"/>
    </location>
</feature>
<dbReference type="EC" id="2.3.2.27" evidence="2"/>
<sequence length="397" mass="45218">MAEVFCLHLHGDDEDCENDDFHVSFSPRSHDWSQNLHAFDLSPDYCPCGSQFNNNSIRINSSNPFDPENQVISDFDLAPNRLDRSCSSSRVIVENDFDRKVRIGVVDEDIESDNVDIDFGLGLGFHIEDVNYDDCGFMVAECGDRSETYFMGGFSVADSDEVQENEIVGVEDDFGCDDEANLIRWDAFQIEDDDDDEDDDRVRWDVPANHHFEWEEVDHGGVDVREVLNTTPDAEPEADNWQVFLNSNNLETNHASVDDLEWEVFLNVDNLEGNHDLADQFDDYNDVEHEMLFGQFVDNGDSVLVQPPASKRVVDSLMTVVMTTKDIEDNNTHCAVCKDEIDVGEMAKQLPCSHHYHGDCIVPWLRIRNTCPVCRHELPTDDPNYERRKAERVAGGH</sequence>
<evidence type="ECO:0000256" key="6">
    <source>
        <dbReference type="ARBA" id="ARBA00022786"/>
    </source>
</evidence>
<keyword evidence="7" id="KW-0862">Zinc</keyword>
<dbReference type="GO" id="GO:0061630">
    <property type="term" value="F:ubiquitin protein ligase activity"/>
    <property type="evidence" value="ECO:0007669"/>
    <property type="project" value="UniProtKB-EC"/>
</dbReference>
<evidence type="ECO:0000313" key="10">
    <source>
        <dbReference type="EMBL" id="KAK1435871.1"/>
    </source>
</evidence>
<dbReference type="GO" id="GO:0008270">
    <property type="term" value="F:zinc ion binding"/>
    <property type="evidence" value="ECO:0007669"/>
    <property type="project" value="UniProtKB-KW"/>
</dbReference>
<dbReference type="PROSITE" id="PS50089">
    <property type="entry name" value="ZF_RING_2"/>
    <property type="match status" value="1"/>
</dbReference>
<comment type="catalytic activity">
    <reaction evidence="1">
        <text>S-ubiquitinyl-[E2 ubiquitin-conjugating enzyme]-L-cysteine + [acceptor protein]-L-lysine = [E2 ubiquitin-conjugating enzyme]-L-cysteine + N(6)-ubiquitinyl-[acceptor protein]-L-lysine.</text>
        <dbReference type="EC" id="2.3.2.27"/>
    </reaction>
</comment>
<dbReference type="FunFam" id="3.30.40.10:FF:000022">
    <property type="entry name" value="E3 ubiquitin-protein ligase RING1-like"/>
    <property type="match status" value="1"/>
</dbReference>
<dbReference type="InterPro" id="IPR001841">
    <property type="entry name" value="Znf_RING"/>
</dbReference>
<keyword evidence="6" id="KW-0833">Ubl conjugation pathway</keyword>
<gene>
    <name evidence="10" type="ORF">QVD17_01643</name>
</gene>
<keyword evidence="4" id="KW-0479">Metal-binding</keyword>
<evidence type="ECO:0000256" key="3">
    <source>
        <dbReference type="ARBA" id="ARBA00022679"/>
    </source>
</evidence>
<dbReference type="AlphaFoldDB" id="A0AAD8P8G2"/>
<evidence type="ECO:0000259" key="9">
    <source>
        <dbReference type="PROSITE" id="PS50089"/>
    </source>
</evidence>
<dbReference type="GO" id="GO:0016567">
    <property type="term" value="P:protein ubiquitination"/>
    <property type="evidence" value="ECO:0007669"/>
    <property type="project" value="TreeGrafter"/>
</dbReference>
<dbReference type="InterPro" id="IPR013083">
    <property type="entry name" value="Znf_RING/FYVE/PHD"/>
</dbReference>
<evidence type="ECO:0000256" key="8">
    <source>
        <dbReference type="PROSITE-ProRule" id="PRU00175"/>
    </source>
</evidence>
<dbReference type="EMBL" id="JAUHHV010000001">
    <property type="protein sequence ID" value="KAK1435871.1"/>
    <property type="molecule type" value="Genomic_DNA"/>
</dbReference>